<organism evidence="1 2">
    <name type="scientific">Janibacter limosus</name>
    <dbReference type="NCBI Taxonomy" id="53458"/>
    <lineage>
        <taxon>Bacteria</taxon>
        <taxon>Bacillati</taxon>
        <taxon>Actinomycetota</taxon>
        <taxon>Actinomycetes</taxon>
        <taxon>Micrococcales</taxon>
        <taxon>Intrasporangiaceae</taxon>
        <taxon>Janibacter</taxon>
    </lineage>
</organism>
<evidence type="ECO:0000313" key="2">
    <source>
        <dbReference type="Proteomes" id="UP001059663"/>
    </source>
</evidence>
<dbReference type="Proteomes" id="UP001059663">
    <property type="component" value="Chromosome"/>
</dbReference>
<reference evidence="1" key="1">
    <citation type="submission" date="2021-11" db="EMBL/GenBank/DDBJ databases">
        <title>Study of the species diversity of bacterial strains isolated from a unique natural object - Shulgan-Tash cave (Bashkiria).</title>
        <authorList>
            <person name="Sazanova A.L."/>
            <person name="Chirak E.R."/>
            <person name="Safronova V.I."/>
        </authorList>
    </citation>
    <scope>NUCLEOTIDE SEQUENCE</scope>
    <source>
        <strain evidence="1">P1</strain>
    </source>
</reference>
<gene>
    <name evidence="1" type="ORF">LP422_08725</name>
</gene>
<evidence type="ECO:0000313" key="1">
    <source>
        <dbReference type="EMBL" id="UUZ45941.1"/>
    </source>
</evidence>
<dbReference type="EMBL" id="CP087977">
    <property type="protein sequence ID" value="UUZ45941.1"/>
    <property type="molecule type" value="Genomic_DNA"/>
</dbReference>
<accession>A0AC61U7C6</accession>
<proteinExistence type="predicted"/>
<sequence>MQASGDPNANMQLAQALRQHVASGSEIKTNVDGSVKVGMFTPSIVKQCKPFLDAVRVNGRAPTTPDLIDRFTAFRESQWALDRMDLGWPAGTVILQRRTPSARGRGGTELRCRPSDES</sequence>
<name>A0AC61U7C6_9MICO</name>
<protein>
    <submittedName>
        <fullName evidence="1">Uncharacterized protein</fullName>
    </submittedName>
</protein>